<keyword evidence="3" id="KW-1185">Reference proteome</keyword>
<gene>
    <name evidence="2" type="ORF">ACFFF7_14370</name>
</gene>
<dbReference type="Proteomes" id="UP001589943">
    <property type="component" value="Unassembled WGS sequence"/>
</dbReference>
<organism evidence="2 3">
    <name type="scientific">Novosphingobium aquiterrae</name>
    <dbReference type="NCBI Taxonomy" id="624388"/>
    <lineage>
        <taxon>Bacteria</taxon>
        <taxon>Pseudomonadati</taxon>
        <taxon>Pseudomonadota</taxon>
        <taxon>Alphaproteobacteria</taxon>
        <taxon>Sphingomonadales</taxon>
        <taxon>Sphingomonadaceae</taxon>
        <taxon>Novosphingobium</taxon>
    </lineage>
</organism>
<feature type="compositionally biased region" description="Basic and acidic residues" evidence="1">
    <location>
        <begin position="215"/>
        <end position="224"/>
    </location>
</feature>
<dbReference type="InterPro" id="IPR029058">
    <property type="entry name" value="AB_hydrolase_fold"/>
</dbReference>
<dbReference type="EMBL" id="JBHLTL010000011">
    <property type="protein sequence ID" value="MFC0590593.1"/>
    <property type="molecule type" value="Genomic_DNA"/>
</dbReference>
<dbReference type="GO" id="GO:0016787">
    <property type="term" value="F:hydrolase activity"/>
    <property type="evidence" value="ECO:0007669"/>
    <property type="project" value="UniProtKB-KW"/>
</dbReference>
<feature type="region of interest" description="Disordered" evidence="1">
    <location>
        <begin position="196"/>
        <end position="224"/>
    </location>
</feature>
<sequence>MSTIIPGQSNHAPLILTVPGLDNSGPDHWQTRWERQRGDCQRVDLGMWSKPHRNTWVNKLNLAIREANCPVILVAHSLGCLAVAWWAQLEQPGPDSPIRGALLVAPPEVDFFPRDERIASFAPTPSIRLPFPSILIASHDDPYMGFRTSRRLARVWGSNFADAGKVGHINADSDIGDWPFGQFMLGILLRRTGPEVRGQRAEAPTTRDVNQGFEHSTDADRLSL</sequence>
<comment type="caution">
    <text evidence="2">The sequence shown here is derived from an EMBL/GenBank/DDBJ whole genome shotgun (WGS) entry which is preliminary data.</text>
</comment>
<reference evidence="2 3" key="1">
    <citation type="submission" date="2024-09" db="EMBL/GenBank/DDBJ databases">
        <authorList>
            <person name="Sun Q."/>
            <person name="Mori K."/>
        </authorList>
    </citation>
    <scope>NUCLEOTIDE SEQUENCE [LARGE SCALE GENOMIC DNA]</scope>
    <source>
        <strain evidence="2 3">NCAIM B.02537</strain>
    </source>
</reference>
<evidence type="ECO:0000313" key="2">
    <source>
        <dbReference type="EMBL" id="MFC0590593.1"/>
    </source>
</evidence>
<dbReference type="Pfam" id="PF06821">
    <property type="entry name" value="Ser_hydrolase"/>
    <property type="match status" value="1"/>
</dbReference>
<evidence type="ECO:0000313" key="3">
    <source>
        <dbReference type="Proteomes" id="UP001589943"/>
    </source>
</evidence>
<dbReference type="SUPFAM" id="SSF53474">
    <property type="entry name" value="alpha/beta-Hydrolases"/>
    <property type="match status" value="1"/>
</dbReference>
<dbReference type="InterPro" id="IPR010662">
    <property type="entry name" value="RBBP9/YdeN"/>
</dbReference>
<accession>A0ABV6PNJ1</accession>
<dbReference type="RefSeq" id="WP_379482046.1">
    <property type="nucleotide sequence ID" value="NZ_JBHLTL010000011.1"/>
</dbReference>
<keyword evidence="2" id="KW-0378">Hydrolase</keyword>
<protein>
    <submittedName>
        <fullName evidence="2">RBBP9/YdeN family alpha/beta hydrolase</fullName>
    </submittedName>
</protein>
<dbReference type="Gene3D" id="3.40.50.1820">
    <property type="entry name" value="alpha/beta hydrolase"/>
    <property type="match status" value="1"/>
</dbReference>
<proteinExistence type="predicted"/>
<name>A0ABV6PNJ1_9SPHN</name>
<evidence type="ECO:0000256" key="1">
    <source>
        <dbReference type="SAM" id="MobiDB-lite"/>
    </source>
</evidence>